<dbReference type="Proteomes" id="UP000007599">
    <property type="component" value="Chromosome I"/>
</dbReference>
<gene>
    <name evidence="2" type="ordered locus">KQS_07290</name>
</gene>
<dbReference type="eggNOG" id="COG1193">
    <property type="taxonomic scope" value="Bacteria"/>
</dbReference>
<keyword evidence="3" id="KW-1185">Reference proteome</keyword>
<dbReference type="EMBL" id="HE774682">
    <property type="protein sequence ID" value="CCG53416.1"/>
    <property type="molecule type" value="Genomic_DNA"/>
</dbReference>
<name>H8XQW8_FLAIG</name>
<dbReference type="Gene3D" id="3.30.1370.110">
    <property type="match status" value="1"/>
</dbReference>
<dbReference type="Pfam" id="PF01713">
    <property type="entry name" value="Smr"/>
    <property type="match status" value="1"/>
</dbReference>
<proteinExistence type="predicted"/>
<reference evidence="2 3" key="1">
    <citation type="journal article" date="2012" name="J. Bacteriol.">
        <title>Complete Genome Sequence of Flavobacterium indicum GPSTA100-9T, Isolated from Warm Spring Water.</title>
        <authorList>
            <person name="Barbier P."/>
            <person name="Houel A."/>
            <person name="Loux V."/>
            <person name="Poulain J."/>
            <person name="Bernardet J.F."/>
            <person name="Touchon M."/>
            <person name="Duchaud E."/>
        </authorList>
    </citation>
    <scope>NUCLEOTIDE SEQUENCE [LARGE SCALE GENOMIC DNA]</scope>
    <source>
        <strain evidence="3">DSM 17447 / CIP 109464 / GPTSA100-9</strain>
    </source>
</reference>
<feature type="domain" description="Smr" evidence="1">
    <location>
        <begin position="125"/>
        <end position="187"/>
    </location>
</feature>
<dbReference type="InterPro" id="IPR002625">
    <property type="entry name" value="Smr_dom"/>
</dbReference>
<evidence type="ECO:0000313" key="3">
    <source>
        <dbReference type="Proteomes" id="UP000007599"/>
    </source>
</evidence>
<accession>H8XQW8</accession>
<organism evidence="2 3">
    <name type="scientific">Flavobacterium indicum (strain DSM 17447 / CIP 109464 / GPTSA100-9)</name>
    <dbReference type="NCBI Taxonomy" id="1094466"/>
    <lineage>
        <taxon>Bacteria</taxon>
        <taxon>Pseudomonadati</taxon>
        <taxon>Bacteroidota</taxon>
        <taxon>Flavobacteriia</taxon>
        <taxon>Flavobacteriales</taxon>
        <taxon>Flavobacteriaceae</taxon>
        <taxon>Flavobacterium</taxon>
    </lineage>
</organism>
<dbReference type="HOGENOM" id="CLU_128043_0_0_10"/>
<dbReference type="PATRIC" id="fig|1094466.5.peg.1434"/>
<protein>
    <recommendedName>
        <fullName evidence="1">Smr domain-containing protein</fullName>
    </recommendedName>
</protein>
<dbReference type="STRING" id="1094466.KQS_07290"/>
<dbReference type="InterPro" id="IPR036063">
    <property type="entry name" value="Smr_dom_sf"/>
</dbReference>
<sequence length="189" mass="21754">MLGIRMNTTFTIGDTVMVLDDSLEGKVVGFNKDHYIKIETTEGFILEYKPNEIIKISNEETQIQFNQSVSQVLAEKEPTKKKKSPLIKPSKKDQMVFEVDLHLEKIISGKNHNLTNFDKLTIQLDEAKRAIDFAINKRYQRVVLIHGVGEGVLKSELEYLLKRYDNLVVQEANYSRYGLGAMEIYIKQN</sequence>
<reference evidence="3" key="2">
    <citation type="submission" date="2012-03" db="EMBL/GenBank/DDBJ databases">
        <title>Complete genome sequence of Flavobacterium indicum GPTSA100-9T, isolated from warm spring water.</title>
        <authorList>
            <person name="Barbier P."/>
            <person name="Houel A."/>
            <person name="Loux V."/>
            <person name="Poulain J."/>
            <person name="Bernardet J.-F."/>
            <person name="Touchon M."/>
            <person name="Duchaud E."/>
        </authorList>
    </citation>
    <scope>NUCLEOTIDE SEQUENCE [LARGE SCALE GENOMIC DNA]</scope>
    <source>
        <strain evidence="3">DSM 17447 / CIP 109464 / GPTSA100-9</strain>
    </source>
</reference>
<dbReference type="KEGG" id="fin:KQS_07290"/>
<evidence type="ECO:0000259" key="1">
    <source>
        <dbReference type="Pfam" id="PF01713"/>
    </source>
</evidence>
<evidence type="ECO:0000313" key="2">
    <source>
        <dbReference type="EMBL" id="CCG53416.1"/>
    </source>
</evidence>
<dbReference type="AlphaFoldDB" id="H8XQW8"/>